<dbReference type="SUPFAM" id="SSF69322">
    <property type="entry name" value="Tricorn protease domain 2"/>
    <property type="match status" value="1"/>
</dbReference>
<gene>
    <name evidence="1" type="ORF">QJS35_19735</name>
</gene>
<organism evidence="1 2">
    <name type="scientific">Cohnella silvisoli</name>
    <dbReference type="NCBI Taxonomy" id="2873699"/>
    <lineage>
        <taxon>Bacteria</taxon>
        <taxon>Bacillati</taxon>
        <taxon>Bacillota</taxon>
        <taxon>Bacilli</taxon>
        <taxon>Bacillales</taxon>
        <taxon>Paenibacillaceae</taxon>
        <taxon>Cohnella</taxon>
    </lineage>
</organism>
<dbReference type="CDD" id="cd18773">
    <property type="entry name" value="PDC1_HK_sensor"/>
    <property type="match status" value="1"/>
</dbReference>
<name>A0ABV1KWY9_9BACL</name>
<evidence type="ECO:0000313" key="2">
    <source>
        <dbReference type="Proteomes" id="UP001493487"/>
    </source>
</evidence>
<keyword evidence="2" id="KW-1185">Reference proteome</keyword>
<protein>
    <submittedName>
        <fullName evidence="1">PDC sensor domain-containing protein</fullName>
    </submittedName>
</protein>
<dbReference type="EMBL" id="JASKHM010000011">
    <property type="protein sequence ID" value="MEQ4484635.1"/>
    <property type="molecule type" value="Genomic_DNA"/>
</dbReference>
<accession>A0ABV1KWY9</accession>
<dbReference type="RefSeq" id="WP_232186770.1">
    <property type="nucleotide sequence ID" value="NZ_JAIOAP010000010.1"/>
</dbReference>
<evidence type="ECO:0000313" key="1">
    <source>
        <dbReference type="EMBL" id="MEQ4484635.1"/>
    </source>
</evidence>
<proteinExistence type="predicted"/>
<sequence length="489" mass="53540">MAMVKLRGMFGSMFVKLFLALSLASLLVFSGQMYSALGSSRQALMQQKSEDMTMFMEQTGQYLDLYLQNIRNILISVSDRMNDDLLANPVAMQRMLQEQIERNIGIVSFLYIQTDDGTIVSSNQLAYGVVGHPQLPGLFRISEETYGQVKWSEPYYSPMLTDQTIAFAIGFKNRPGKVLAEINRGKEVVYRFASNSLGDRTERIDLIYDGGAALSCLGLGGSEAAVLTTDRKLLQVDLVKGTVGTTAVLPAGADLTQLHCVLDQNTLVASDREGAVYVVNGEGDGIRRLDGIRLSSNDASIVRLDGERIIFSGVNDEILMYDLPSERCVTLNVKTPSIKGRAFRATLTGGAVLADGTMVGGTADGLLFTLSPDQHKVTAYGRLYSSGQLRNFIKLNGDSILGVYGGGRDAGHVFHYSRDGSFVDWGRPRVIKDNIQLYSLDSEWASIHVISCLAYSQEDDCLYVASGEQYGCVIRYQGNGFAVKRCLES</sequence>
<dbReference type="Proteomes" id="UP001493487">
    <property type="component" value="Unassembled WGS sequence"/>
</dbReference>
<reference evidence="1 2" key="1">
    <citation type="journal article" date="2023" name="Genome Announc.">
        <title>Pan-Genome Analyses of the Genus Cohnella and Proposal of the Novel Species Cohnella silvisoli sp. nov., Isolated from Forest Soil.</title>
        <authorList>
            <person name="Wang C."/>
            <person name="Mao L."/>
            <person name="Bao G."/>
            <person name="Zhu H."/>
        </authorList>
    </citation>
    <scope>NUCLEOTIDE SEQUENCE [LARGE SCALE GENOMIC DNA]</scope>
    <source>
        <strain evidence="1 2">NL03-T5-1</strain>
    </source>
</reference>
<comment type="caution">
    <text evidence="1">The sequence shown here is derived from an EMBL/GenBank/DDBJ whole genome shotgun (WGS) entry which is preliminary data.</text>
</comment>